<accession>A0A1G9DY52</accession>
<dbReference type="Proteomes" id="UP000199008">
    <property type="component" value="Unassembled WGS sequence"/>
</dbReference>
<feature type="domain" description="Histone deacetylase" evidence="5">
    <location>
        <begin position="20"/>
        <end position="317"/>
    </location>
</feature>
<dbReference type="RefSeq" id="WP_092985580.1">
    <property type="nucleotide sequence ID" value="NZ_FNFY01000007.1"/>
</dbReference>
<evidence type="ECO:0000256" key="4">
    <source>
        <dbReference type="ARBA" id="ARBA00022627"/>
    </source>
</evidence>
<dbReference type="PRINTS" id="PR01270">
    <property type="entry name" value="HDASUPER"/>
</dbReference>
<evidence type="ECO:0000313" key="6">
    <source>
        <dbReference type="EMBL" id="SDK68806.1"/>
    </source>
</evidence>
<evidence type="ECO:0000313" key="7">
    <source>
        <dbReference type="Proteomes" id="UP000199008"/>
    </source>
</evidence>
<proteinExistence type="inferred from homology"/>
<dbReference type="UniPathway" id="UPA00040"/>
<sequence>MKPLYVYDKSLLEYRFNDQHPFNQMRVKMTTDLLTASGFLKEEDIIKPRKATDEELLLTHQPDYVEAVKKAGEGSLPGSQMESYGLAGEDTPTFDDMHEKSKMLVGATLTAVDEVVKGNANKVLSLAGGLHHGFTGRASGFCIYNDSAVAIEYMRKHYGLKVLYIDTDAHHGDGVQFTFYNTNEVMTYSIHETGRYLFPGTGSTTERGGDAGFGFSVNLPVDAFTEDESFLSIFEDSLENAIIKFKPDILISQNGVDAHYRDPMTHLALTSKSYEEIPRIVNRLSDEYTDGKWIAVGGGGYNIWQVVPRMWAQIWLAMHNEKPPRGKLPDAFLKKYQAKSKVEFPTLWEDDLSDFQEIPRKNDITEKNEGMLQRILMYLEQI</sequence>
<reference evidence="7" key="1">
    <citation type="submission" date="2016-10" db="EMBL/GenBank/DDBJ databases">
        <authorList>
            <person name="Varghese N."/>
            <person name="Submissions S."/>
        </authorList>
    </citation>
    <scope>NUCLEOTIDE SEQUENCE [LARGE SCALE GENOMIC DNA]</scope>
    <source>
        <strain evidence="7">CGMCC 1.8895</strain>
    </source>
</reference>
<dbReference type="InterPro" id="IPR037138">
    <property type="entry name" value="His_deacetylse_dom_sf"/>
</dbReference>
<dbReference type="OrthoDB" id="9808367at2"/>
<dbReference type="Pfam" id="PF00850">
    <property type="entry name" value="Hist_deacetyl"/>
    <property type="match status" value="1"/>
</dbReference>
<dbReference type="CDD" id="cd09994">
    <property type="entry name" value="HDAC_AcuC_like"/>
    <property type="match status" value="1"/>
</dbReference>
<protein>
    <recommendedName>
        <fullName evidence="3">Acetoin utilization protein AcuC</fullName>
    </recommendedName>
</protein>
<keyword evidence="7" id="KW-1185">Reference proteome</keyword>
<dbReference type="GO" id="GO:0004407">
    <property type="term" value="F:histone deacetylase activity"/>
    <property type="evidence" value="ECO:0007669"/>
    <property type="project" value="TreeGrafter"/>
</dbReference>
<comment type="similarity">
    <text evidence="2">Belongs to the histone deacetylase family.</text>
</comment>
<keyword evidence="4" id="KW-0006">Acetoin catabolism</keyword>
<dbReference type="SUPFAM" id="SSF52768">
    <property type="entry name" value="Arginase/deacetylase"/>
    <property type="match status" value="1"/>
</dbReference>
<dbReference type="GO" id="GO:0045150">
    <property type="term" value="P:acetoin catabolic process"/>
    <property type="evidence" value="ECO:0007669"/>
    <property type="project" value="UniProtKB-UniPathway"/>
</dbReference>
<evidence type="ECO:0000256" key="2">
    <source>
        <dbReference type="ARBA" id="ARBA00005947"/>
    </source>
</evidence>
<dbReference type="PANTHER" id="PTHR10625:SF10">
    <property type="entry name" value="HISTONE DEACETYLASE HDAC1"/>
    <property type="match status" value="1"/>
</dbReference>
<dbReference type="InterPro" id="IPR000286">
    <property type="entry name" value="HDACs"/>
</dbReference>
<dbReference type="Gene3D" id="3.40.800.20">
    <property type="entry name" value="Histone deacetylase domain"/>
    <property type="match status" value="1"/>
</dbReference>
<dbReference type="InterPro" id="IPR023801">
    <property type="entry name" value="His_deacetylse_dom"/>
</dbReference>
<evidence type="ECO:0000256" key="1">
    <source>
        <dbReference type="ARBA" id="ARBA00005101"/>
    </source>
</evidence>
<comment type="pathway">
    <text evidence="1">Ketone degradation; acetoin degradation.</text>
</comment>
<dbReference type="STRING" id="576118.SAMN05216216_10718"/>
<dbReference type="AlphaFoldDB" id="A0A1G9DY52"/>
<name>A0A1G9DY52_9BACL</name>
<evidence type="ECO:0000256" key="3">
    <source>
        <dbReference type="ARBA" id="ARBA00020218"/>
    </source>
</evidence>
<dbReference type="InterPro" id="IPR023696">
    <property type="entry name" value="Ureohydrolase_dom_sf"/>
</dbReference>
<evidence type="ECO:0000259" key="5">
    <source>
        <dbReference type="Pfam" id="PF00850"/>
    </source>
</evidence>
<dbReference type="PANTHER" id="PTHR10625">
    <property type="entry name" value="HISTONE DEACETYLASE HDAC1-RELATED"/>
    <property type="match status" value="1"/>
</dbReference>
<dbReference type="PRINTS" id="PR01272">
    <property type="entry name" value="ACUCPROTEIN"/>
</dbReference>
<dbReference type="InterPro" id="IPR003085">
    <property type="entry name" value="AcuC"/>
</dbReference>
<gene>
    <name evidence="6" type="ORF">SAMN05216216_10718</name>
</gene>
<dbReference type="GO" id="GO:0040029">
    <property type="term" value="P:epigenetic regulation of gene expression"/>
    <property type="evidence" value="ECO:0007669"/>
    <property type="project" value="TreeGrafter"/>
</dbReference>
<dbReference type="EMBL" id="FNFY01000007">
    <property type="protein sequence ID" value="SDK68806.1"/>
    <property type="molecule type" value="Genomic_DNA"/>
</dbReference>
<organism evidence="6 7">
    <name type="scientific">Lacicoccus qingdaonensis</name>
    <dbReference type="NCBI Taxonomy" id="576118"/>
    <lineage>
        <taxon>Bacteria</taxon>
        <taxon>Bacillati</taxon>
        <taxon>Bacillota</taxon>
        <taxon>Bacilli</taxon>
        <taxon>Bacillales</taxon>
        <taxon>Salinicoccaceae</taxon>
        <taxon>Lacicoccus</taxon>
    </lineage>
</organism>